<feature type="transmembrane region" description="Helical" evidence="1">
    <location>
        <begin position="37"/>
        <end position="58"/>
    </location>
</feature>
<dbReference type="Proteomes" id="UP000654279">
    <property type="component" value="Unassembled WGS sequence"/>
</dbReference>
<evidence type="ECO:0000313" key="2">
    <source>
        <dbReference type="EMBL" id="MBC8529182.1"/>
    </source>
</evidence>
<reference evidence="2" key="1">
    <citation type="submission" date="2020-08" db="EMBL/GenBank/DDBJ databases">
        <title>Genome public.</title>
        <authorList>
            <person name="Liu C."/>
            <person name="Sun Q."/>
        </authorList>
    </citation>
    <scope>NUCLEOTIDE SEQUENCE</scope>
    <source>
        <strain evidence="2">NSJ-44</strain>
    </source>
</reference>
<organism evidence="2 3">
    <name type="scientific">Luoshenia tenuis</name>
    <dbReference type="NCBI Taxonomy" id="2763654"/>
    <lineage>
        <taxon>Bacteria</taxon>
        <taxon>Bacillati</taxon>
        <taxon>Bacillota</taxon>
        <taxon>Clostridia</taxon>
        <taxon>Christensenellales</taxon>
        <taxon>Christensenellaceae</taxon>
        <taxon>Luoshenia</taxon>
    </lineage>
</organism>
<gene>
    <name evidence="2" type="ORF">H8699_07050</name>
</gene>
<keyword evidence="1" id="KW-1133">Transmembrane helix</keyword>
<name>A0A926D0L3_9FIRM</name>
<feature type="transmembrane region" description="Helical" evidence="1">
    <location>
        <begin position="7"/>
        <end position="31"/>
    </location>
</feature>
<dbReference type="EMBL" id="JACRSO010000002">
    <property type="protein sequence ID" value="MBC8529182.1"/>
    <property type="molecule type" value="Genomic_DNA"/>
</dbReference>
<dbReference type="RefSeq" id="WP_138296249.1">
    <property type="nucleotide sequence ID" value="NZ_JACRSO010000002.1"/>
</dbReference>
<keyword evidence="1" id="KW-0812">Transmembrane</keyword>
<dbReference type="PANTHER" id="PTHR37304">
    <property type="entry name" value="MEMBRANE PROTEIN-RELATED"/>
    <property type="match status" value="1"/>
</dbReference>
<sequence length="65" mass="7322">MDFVSLLLVIIGAINWLLIGLFQFDLVAFLFGGQGALVSRIIYSLVGLAGLWSISFFFRHRHHVD</sequence>
<protein>
    <submittedName>
        <fullName evidence="2">DUF378 domain-containing protein</fullName>
    </submittedName>
</protein>
<accession>A0A926D0L3</accession>
<dbReference type="Pfam" id="PF04070">
    <property type="entry name" value="DUF378"/>
    <property type="match status" value="1"/>
</dbReference>
<evidence type="ECO:0000256" key="1">
    <source>
        <dbReference type="SAM" id="Phobius"/>
    </source>
</evidence>
<evidence type="ECO:0000313" key="3">
    <source>
        <dbReference type="Proteomes" id="UP000654279"/>
    </source>
</evidence>
<dbReference type="PANTHER" id="PTHR37304:SF1">
    <property type="entry name" value="MEMBRANE PROTEIN"/>
    <property type="match status" value="1"/>
</dbReference>
<keyword evidence="1" id="KW-0472">Membrane</keyword>
<keyword evidence="3" id="KW-1185">Reference proteome</keyword>
<proteinExistence type="predicted"/>
<comment type="caution">
    <text evidence="2">The sequence shown here is derived from an EMBL/GenBank/DDBJ whole genome shotgun (WGS) entry which is preliminary data.</text>
</comment>
<dbReference type="AlphaFoldDB" id="A0A926D0L3"/>
<dbReference type="InterPro" id="IPR007211">
    <property type="entry name" value="DUF378"/>
</dbReference>